<dbReference type="CDD" id="cd06223">
    <property type="entry name" value="PRTases_typeI"/>
    <property type="match status" value="1"/>
</dbReference>
<feature type="binding site" evidence="7 10">
    <location>
        <position position="363"/>
    </location>
    <ligand>
        <name>Mg(2+)</name>
        <dbReference type="ChEBI" id="CHEBI:18420"/>
    </ligand>
</feature>
<feature type="domain" description="Glutamine amidotransferase type-2" evidence="11">
    <location>
        <begin position="17"/>
        <end position="237"/>
    </location>
</feature>
<evidence type="ECO:0000256" key="5">
    <source>
        <dbReference type="ARBA" id="ARBA00022755"/>
    </source>
</evidence>
<name>A0AAJ1RBT2_9LACO</name>
<dbReference type="Proteomes" id="UP000286907">
    <property type="component" value="Chromosome"/>
</dbReference>
<dbReference type="SUPFAM" id="SSF53271">
    <property type="entry name" value="PRTase-like"/>
    <property type="match status" value="1"/>
</dbReference>
<gene>
    <name evidence="7" type="primary">purF</name>
    <name evidence="13" type="ORF">DLJ48_08585</name>
    <name evidence="12" type="ORF">EVC35_02505</name>
</gene>
<evidence type="ECO:0000313" key="13">
    <source>
        <dbReference type="EMBL" id="QHW12509.1"/>
    </source>
</evidence>
<dbReference type="Gene3D" id="3.40.50.2020">
    <property type="match status" value="1"/>
</dbReference>
<comment type="function">
    <text evidence="7">Catalyzes the formation of phosphoribosylamine from phosphoribosylpyrophosphate (PRPP) and glutamine.</text>
</comment>
<dbReference type="Pfam" id="PF13522">
    <property type="entry name" value="GATase_6"/>
    <property type="match status" value="1"/>
</dbReference>
<dbReference type="InterPro" id="IPR029057">
    <property type="entry name" value="PRTase-like"/>
</dbReference>
<dbReference type="Gene3D" id="3.60.20.10">
    <property type="entry name" value="Glutamine Phosphoribosylpyrophosphate, subunit 1, domain 1"/>
    <property type="match status" value="1"/>
</dbReference>
<dbReference type="InterPro" id="IPR035584">
    <property type="entry name" value="PurF_N"/>
</dbReference>
<evidence type="ECO:0000256" key="1">
    <source>
        <dbReference type="ARBA" id="ARBA00005209"/>
    </source>
</evidence>
<dbReference type="PROSITE" id="PS51278">
    <property type="entry name" value="GATASE_TYPE_2"/>
    <property type="match status" value="1"/>
</dbReference>
<dbReference type="GO" id="GO:0009113">
    <property type="term" value="P:purine nucleobase biosynthetic process"/>
    <property type="evidence" value="ECO:0007669"/>
    <property type="project" value="UniProtKB-UniRule"/>
</dbReference>
<keyword evidence="7 10" id="KW-0460">Magnesium</keyword>
<evidence type="ECO:0000256" key="2">
    <source>
        <dbReference type="ARBA" id="ARBA00010138"/>
    </source>
</evidence>
<feature type="binding site" evidence="7 10">
    <location>
        <position position="364"/>
    </location>
    <ligand>
        <name>Mg(2+)</name>
        <dbReference type="ChEBI" id="CHEBI:18420"/>
    </ligand>
</feature>
<comment type="catalytic activity">
    <reaction evidence="7 8">
        <text>5-phospho-beta-D-ribosylamine + L-glutamate + diphosphate = 5-phospho-alpha-D-ribose 1-diphosphate + L-glutamine + H2O</text>
        <dbReference type="Rhea" id="RHEA:14905"/>
        <dbReference type="ChEBI" id="CHEBI:15377"/>
        <dbReference type="ChEBI" id="CHEBI:29985"/>
        <dbReference type="ChEBI" id="CHEBI:33019"/>
        <dbReference type="ChEBI" id="CHEBI:58017"/>
        <dbReference type="ChEBI" id="CHEBI:58359"/>
        <dbReference type="ChEBI" id="CHEBI:58681"/>
        <dbReference type="EC" id="2.4.2.14"/>
    </reaction>
</comment>
<keyword evidence="3 7" id="KW-0328">Glycosyltransferase</keyword>
<reference evidence="12" key="2">
    <citation type="submission" date="2019-01" db="EMBL/GenBank/DDBJ databases">
        <title>Oenococcus sicerae UCMA17102.</title>
        <authorList>
            <person name="Cousin F.J."/>
            <person name="Le Guellec R."/>
            <person name="Cretenet M."/>
        </authorList>
    </citation>
    <scope>NUCLEOTIDE SEQUENCE</scope>
    <source>
        <strain evidence="12">UCMA17102</strain>
    </source>
</reference>
<reference evidence="13" key="3">
    <citation type="submission" date="2020-01" db="EMBL/GenBank/DDBJ databases">
        <authorList>
            <person name="Cousin F.J."/>
            <person name="Le Guellec R."/>
            <person name="Cretenet M."/>
        </authorList>
    </citation>
    <scope>NUCLEOTIDE SEQUENCE</scope>
    <source>
        <strain evidence="13">UCMA 15228</strain>
    </source>
</reference>
<protein>
    <recommendedName>
        <fullName evidence="7">Amidophosphoribosyltransferase</fullName>
        <shortName evidence="7">ATase</shortName>
        <ecNumber evidence="7">2.4.2.14</ecNumber>
    </recommendedName>
    <alternativeName>
        <fullName evidence="7">Glutamine phosphoribosylpyrophosphate amidotransferase</fullName>
        <shortName evidence="7">GPATase</shortName>
    </alternativeName>
</protein>
<reference evidence="13 14" key="1">
    <citation type="journal article" date="2019" name="Syst. Appl. Microbiol.">
        <title>Oenococcus sicerae sp. nov., isolated from French cider.</title>
        <authorList>
            <person name="Cousin F.J."/>
            <person name="Le Guellec R."/>
            <person name="Chagnot C."/>
            <person name="Goux D."/>
            <person name="Dalmasso M."/>
            <person name="Laplace J.M."/>
            <person name="Cretenet M."/>
        </authorList>
    </citation>
    <scope>NUCLEOTIDE SEQUENCE [LARGE SCALE GENOMIC DNA]</scope>
    <source>
        <strain evidence="13 14">UCMA 15228</strain>
    </source>
</reference>
<dbReference type="Proteomes" id="UP001167919">
    <property type="component" value="Unassembled WGS sequence"/>
</dbReference>
<sequence>MTKLQMTSDIRGLNEECGLFGVWGLPDAAQTTFYGMHALQHRGQEGAGIVSNDHGRLWQERGLGLLSDVFRDPQKIENLKGDSAIGHVRYATAGTHGIENIQPYLVHFNDYQMALAHNGNITNALTLRKQLEDTGSIFQSSSDSEILLHLIRRSHEKTMKAKIVESLRQLRGGFAFLLLTPEGLFAALDPHGFRPLCIGQLADNQYVVASETAALNMTGAAFVRDIQPGELIKISDQGMQVSHYTNNVTLNIDAMEYIYFARPDSTIYGVNVHIARKKMGRCLAQEQPVPGADLVVGVPNSSLSAAQGFAEEAGLPNEMGLVKNQYIARTFIQPNQDKRERAVRMKLSAVKEVVAGKSIVLVDDSIVRGTTSMYIIRMLKDAGAKAVHVRIASPAFKYPSFYGVDMQTTTELMAANHSLAEMTSMIQADSLAFLSVEGLVRSINLKTPYTGSGLTTAYFDGHYPSPVYDYEASLSDKVAAGLVTFDAEPMAAMPEIISVKKGV</sequence>
<evidence type="ECO:0000256" key="3">
    <source>
        <dbReference type="ARBA" id="ARBA00022676"/>
    </source>
</evidence>
<dbReference type="EMBL" id="SDWY01000001">
    <property type="protein sequence ID" value="MDN6899877.1"/>
    <property type="molecule type" value="Genomic_DNA"/>
</dbReference>
<dbReference type="SUPFAM" id="SSF56235">
    <property type="entry name" value="N-terminal nucleophile aminohydrolases (Ntn hydrolases)"/>
    <property type="match status" value="1"/>
</dbReference>
<evidence type="ECO:0000256" key="8">
    <source>
        <dbReference type="PIRNR" id="PIRNR000485"/>
    </source>
</evidence>
<dbReference type="EMBL" id="CP029684">
    <property type="protein sequence ID" value="QHW12509.1"/>
    <property type="molecule type" value="Genomic_DNA"/>
</dbReference>
<feature type="active site" description="Nucleophile" evidence="7 9">
    <location>
        <position position="17"/>
    </location>
</feature>
<dbReference type="RefSeq" id="WP_128687026.1">
    <property type="nucleotide sequence ID" value="NZ_CP029684.2"/>
</dbReference>
<comment type="caution">
    <text evidence="7">Lacks conserved residue(s) required for the propagation of feature annotation.</text>
</comment>
<dbReference type="GO" id="GO:0006189">
    <property type="term" value="P:'de novo' IMP biosynthetic process"/>
    <property type="evidence" value="ECO:0007669"/>
    <property type="project" value="UniProtKB-UniRule"/>
</dbReference>
<feature type="binding site" evidence="7 10">
    <location>
        <position position="301"/>
    </location>
    <ligand>
        <name>Mg(2+)</name>
        <dbReference type="ChEBI" id="CHEBI:18420"/>
    </ligand>
</feature>
<dbReference type="PANTHER" id="PTHR11907">
    <property type="entry name" value="AMIDOPHOSPHORIBOSYLTRANSFERASE"/>
    <property type="match status" value="1"/>
</dbReference>
<evidence type="ECO:0000256" key="9">
    <source>
        <dbReference type="PIRSR" id="PIRSR000485-1"/>
    </source>
</evidence>
<evidence type="ECO:0000256" key="7">
    <source>
        <dbReference type="HAMAP-Rule" id="MF_01931"/>
    </source>
</evidence>
<evidence type="ECO:0000256" key="6">
    <source>
        <dbReference type="ARBA" id="ARBA00022962"/>
    </source>
</evidence>
<dbReference type="GO" id="GO:0000287">
    <property type="term" value="F:magnesium ion binding"/>
    <property type="evidence" value="ECO:0007669"/>
    <property type="project" value="UniProtKB-UniRule"/>
</dbReference>
<dbReference type="NCBIfam" id="TIGR01134">
    <property type="entry name" value="purF"/>
    <property type="match status" value="1"/>
</dbReference>
<dbReference type="AlphaFoldDB" id="A0AAJ1RBT2"/>
<dbReference type="InterPro" id="IPR005854">
    <property type="entry name" value="PurF"/>
</dbReference>
<evidence type="ECO:0000313" key="14">
    <source>
        <dbReference type="Proteomes" id="UP000286907"/>
    </source>
</evidence>
<evidence type="ECO:0000256" key="4">
    <source>
        <dbReference type="ARBA" id="ARBA00022679"/>
    </source>
</evidence>
<dbReference type="CDD" id="cd00715">
    <property type="entry name" value="GPATase_N"/>
    <property type="match status" value="1"/>
</dbReference>
<evidence type="ECO:0000256" key="10">
    <source>
        <dbReference type="PIRSR" id="PIRSR000485-2"/>
    </source>
</evidence>
<comment type="pathway">
    <text evidence="1 7 8">Purine metabolism; IMP biosynthesis via de novo pathway; N(1)-(5-phospho-D-ribosyl)glycinamide from 5-phospho-alpha-D-ribose 1-diphosphate: step 1/2.</text>
</comment>
<organism evidence="12 15">
    <name type="scientific">Oenococcus sicerae</name>
    <dbReference type="NCBI Taxonomy" id="2203724"/>
    <lineage>
        <taxon>Bacteria</taxon>
        <taxon>Bacillati</taxon>
        <taxon>Bacillota</taxon>
        <taxon>Bacilli</taxon>
        <taxon>Lactobacillales</taxon>
        <taxon>Lactobacillaceae</taxon>
        <taxon>Oenococcus</taxon>
    </lineage>
</organism>
<evidence type="ECO:0000313" key="12">
    <source>
        <dbReference type="EMBL" id="MDN6899877.1"/>
    </source>
</evidence>
<dbReference type="InterPro" id="IPR000836">
    <property type="entry name" value="PRTase_dom"/>
</dbReference>
<dbReference type="PIRSF" id="PIRSF000485">
    <property type="entry name" value="Amd_phspho_trans"/>
    <property type="match status" value="1"/>
</dbReference>
<evidence type="ECO:0000259" key="11">
    <source>
        <dbReference type="PROSITE" id="PS51278"/>
    </source>
</evidence>
<accession>A0AAJ1RBT2</accession>
<comment type="cofactor">
    <cofactor evidence="7 10">
        <name>Mg(2+)</name>
        <dbReference type="ChEBI" id="CHEBI:18420"/>
    </cofactor>
    <text evidence="7 10">Binds 1 Mg(2+) ion per subunit.</text>
</comment>
<keyword evidence="14" id="KW-1185">Reference proteome</keyword>
<keyword evidence="4 7" id="KW-0808">Transferase</keyword>
<keyword evidence="6 7" id="KW-0315">Glutamine amidotransferase</keyword>
<dbReference type="InterPro" id="IPR029055">
    <property type="entry name" value="Ntn_hydrolases_N"/>
</dbReference>
<dbReference type="InterPro" id="IPR017932">
    <property type="entry name" value="GATase_2_dom"/>
</dbReference>
<dbReference type="GO" id="GO:0004044">
    <property type="term" value="F:amidophosphoribosyltransferase activity"/>
    <property type="evidence" value="ECO:0007669"/>
    <property type="project" value="UniProtKB-UniRule"/>
</dbReference>
<evidence type="ECO:0000313" key="15">
    <source>
        <dbReference type="Proteomes" id="UP001167919"/>
    </source>
</evidence>
<dbReference type="HAMAP" id="MF_01931">
    <property type="entry name" value="PurF"/>
    <property type="match status" value="1"/>
</dbReference>
<dbReference type="EC" id="2.4.2.14" evidence="7"/>
<keyword evidence="7 10" id="KW-0479">Metal-binding</keyword>
<proteinExistence type="inferred from homology"/>
<comment type="similarity">
    <text evidence="2 7 8">In the C-terminal section; belongs to the purine/pyrimidine phosphoribosyltransferase family.</text>
</comment>
<dbReference type="Pfam" id="PF00156">
    <property type="entry name" value="Pribosyltran"/>
    <property type="match status" value="1"/>
</dbReference>
<keyword evidence="5 7" id="KW-0658">Purine biosynthesis</keyword>